<evidence type="ECO:0000256" key="1">
    <source>
        <dbReference type="SAM" id="MobiDB-lite"/>
    </source>
</evidence>
<keyword evidence="2" id="KW-1133">Transmembrane helix</keyword>
<dbReference type="EMBL" id="AGNL01026690">
    <property type="protein sequence ID" value="EJK57924.1"/>
    <property type="molecule type" value="Genomic_DNA"/>
</dbReference>
<dbReference type="Proteomes" id="UP000266841">
    <property type="component" value="Unassembled WGS sequence"/>
</dbReference>
<organism evidence="3 4">
    <name type="scientific">Thalassiosira oceanica</name>
    <name type="common">Marine diatom</name>
    <dbReference type="NCBI Taxonomy" id="159749"/>
    <lineage>
        <taxon>Eukaryota</taxon>
        <taxon>Sar</taxon>
        <taxon>Stramenopiles</taxon>
        <taxon>Ochrophyta</taxon>
        <taxon>Bacillariophyta</taxon>
        <taxon>Coscinodiscophyceae</taxon>
        <taxon>Thalassiosirophycidae</taxon>
        <taxon>Thalassiosirales</taxon>
        <taxon>Thalassiosiraceae</taxon>
        <taxon>Thalassiosira</taxon>
    </lineage>
</organism>
<feature type="compositionally biased region" description="Gly residues" evidence="1">
    <location>
        <begin position="689"/>
        <end position="698"/>
    </location>
</feature>
<sequence>MKDSAMPDASPSDRSGEPSDSSSSGSGGSSRNGNLTLEGDRGGVEEGDETEAFLVGTVRTRGLGVKDSHRNGFLTGRNLLTLAMVASLSLALGWFGPLSNKSFELDGMDVSPSTNSSSYVIFNQSKAYTNIYKQRQVANYKRGKGLILNVHITHHAGTTVCHEMGKLGPVPEFACMAPGQNGNGDAPWPEGLSTKFRPEGMNETQYYVGRMRPYFHFVSWEFRGYAHLQTVDWEYPDLVSMIVMRDPLERFLAGGKCGRYHENKKPPYSLKGDPDPSNQDIYWLYANDPCTDNYALRVLAGDPHCVNGTRTSEACLESAKDLLRRFTFILDLACLDDSMKVMAEQLNLTINSFESTHHHKHPDIRSNDIRSRIGNDTLLEFLQDRFRRDIELYEWSKTLAVLQCEEASPTVDESPSDAPSEPDSANEELPPETNATDPDLDVDFEGASLLETSQQRQIASYKNGTALILSIHITHHAGTSVCSFMSHAGPTPEFACMAPKNGNENSPWPEGLTTKYRPEGMNETQYYVGLMRPYFHFVSWEFRGYAHLQTVDWEYPDLVSMIVMRDPLERFLAGGKCGRYHENKKPPYALKGDPDPSNQDIYWLYASEISDCPFDVAFLSVGFFSPHTCGTLPLVLISRRPVHGQLRAQGARGRPPLRERHPHERGVSRVGEGPAEAVHLRARPVVPGGLDGGGGGPSRLGVRRSVRERPAPQARRR</sequence>
<keyword evidence="2" id="KW-0472">Membrane</keyword>
<evidence type="ECO:0000313" key="3">
    <source>
        <dbReference type="EMBL" id="EJK57924.1"/>
    </source>
</evidence>
<keyword evidence="2" id="KW-0812">Transmembrane</keyword>
<feature type="region of interest" description="Disordered" evidence="1">
    <location>
        <begin position="1"/>
        <end position="49"/>
    </location>
</feature>
<dbReference type="OrthoDB" id="47283at2759"/>
<protein>
    <recommendedName>
        <fullName evidence="5">Sulfotransferase domain-containing protein</fullName>
    </recommendedName>
</protein>
<gene>
    <name evidence="3" type="ORF">THAOC_21991</name>
</gene>
<feature type="compositionally biased region" description="Low complexity" evidence="1">
    <location>
        <begin position="10"/>
        <end position="24"/>
    </location>
</feature>
<dbReference type="AlphaFoldDB" id="K0RZI5"/>
<name>K0RZI5_THAOC</name>
<reference evidence="3 4" key="1">
    <citation type="journal article" date="2012" name="Genome Biol.">
        <title>Genome and low-iron response of an oceanic diatom adapted to chronic iron limitation.</title>
        <authorList>
            <person name="Lommer M."/>
            <person name="Specht M."/>
            <person name="Roy A.S."/>
            <person name="Kraemer L."/>
            <person name="Andreson R."/>
            <person name="Gutowska M.A."/>
            <person name="Wolf J."/>
            <person name="Bergner S.V."/>
            <person name="Schilhabel M.B."/>
            <person name="Klostermeier U.C."/>
            <person name="Beiko R.G."/>
            <person name="Rosenstiel P."/>
            <person name="Hippler M."/>
            <person name="Laroche J."/>
        </authorList>
    </citation>
    <scope>NUCLEOTIDE SEQUENCE [LARGE SCALE GENOMIC DNA]</scope>
    <source>
        <strain evidence="3 4">CCMP1005</strain>
    </source>
</reference>
<feature type="region of interest" description="Disordered" evidence="1">
    <location>
        <begin position="406"/>
        <end position="441"/>
    </location>
</feature>
<evidence type="ECO:0008006" key="5">
    <source>
        <dbReference type="Google" id="ProtNLM"/>
    </source>
</evidence>
<proteinExistence type="predicted"/>
<evidence type="ECO:0000256" key="2">
    <source>
        <dbReference type="SAM" id="Phobius"/>
    </source>
</evidence>
<dbReference type="InterPro" id="IPR027417">
    <property type="entry name" value="P-loop_NTPase"/>
</dbReference>
<feature type="compositionally biased region" description="Low complexity" evidence="1">
    <location>
        <begin position="412"/>
        <end position="423"/>
    </location>
</feature>
<comment type="caution">
    <text evidence="3">The sequence shown here is derived from an EMBL/GenBank/DDBJ whole genome shotgun (WGS) entry which is preliminary data.</text>
</comment>
<evidence type="ECO:0000313" key="4">
    <source>
        <dbReference type="Proteomes" id="UP000266841"/>
    </source>
</evidence>
<feature type="region of interest" description="Disordered" evidence="1">
    <location>
        <begin position="646"/>
        <end position="717"/>
    </location>
</feature>
<accession>K0RZI5</accession>
<keyword evidence="4" id="KW-1185">Reference proteome</keyword>
<dbReference type="eggNOG" id="ENOG502T80B">
    <property type="taxonomic scope" value="Eukaryota"/>
</dbReference>
<feature type="transmembrane region" description="Helical" evidence="2">
    <location>
        <begin position="79"/>
        <end position="96"/>
    </location>
</feature>
<feature type="compositionally biased region" description="Basic and acidic residues" evidence="1">
    <location>
        <begin position="656"/>
        <end position="667"/>
    </location>
</feature>
<dbReference type="Gene3D" id="3.40.50.300">
    <property type="entry name" value="P-loop containing nucleotide triphosphate hydrolases"/>
    <property type="match status" value="1"/>
</dbReference>